<proteinExistence type="predicted"/>
<evidence type="ECO:0000256" key="4">
    <source>
        <dbReference type="PROSITE-ProRule" id="PRU00134"/>
    </source>
</evidence>
<dbReference type="Pfam" id="PF01753">
    <property type="entry name" value="zf-MYND"/>
    <property type="match status" value="1"/>
</dbReference>
<dbReference type="Pfam" id="PF14737">
    <property type="entry name" value="DUF4470"/>
    <property type="match status" value="1"/>
</dbReference>
<keyword evidence="7" id="KW-1185">Reference proteome</keyword>
<dbReference type="PROSITE" id="PS01360">
    <property type="entry name" value="ZF_MYND_1"/>
    <property type="match status" value="1"/>
</dbReference>
<evidence type="ECO:0000313" key="7">
    <source>
        <dbReference type="Proteomes" id="UP001152320"/>
    </source>
</evidence>
<dbReference type="InterPro" id="IPR002893">
    <property type="entry name" value="Znf_MYND"/>
</dbReference>
<evidence type="ECO:0000259" key="5">
    <source>
        <dbReference type="PROSITE" id="PS50865"/>
    </source>
</evidence>
<keyword evidence="3" id="KW-0862">Zinc</keyword>
<keyword evidence="2 4" id="KW-0863">Zinc-finger</keyword>
<sequence length="610" mass="69670">MDAKVGFCWRCNGKLMIIHKCTSCHTAEYCSQRCVADDSTRHGSVECRLWSPRKCGGCTRTVMSQRSRCSGCYTRWYCNTECQRKDLELHKPYCNMWQVITILAASKPKGPLRDLPYYFGNSFAKDLLNLRGNEMKSSSDDDKEFPCQLSILLAASGDLKHAIKTVQSLPPAYAGRVLFVMNDADPFVAARNILILFMLSTFEHARASNIASIYLSLRLTKEDYSILQGALSALIEMDPSQLKEKAGGVIEFKDGVFNDLREVWTGWSKLPCLRKDKKCADLDEERQRIFHSTPLAESSVRASLKFVPKQHVPSIKEWFKNGVIRPSNCVQSSLPYYNPTFTGRSHDVVISPFKRSPASWKFGYCVSADCATFQIWDYLDLIQYHALDSVTEMCHEFTTYCFKENITLMKKRRVSFKMMTKNFTNLGADLLKDVPYGFDRIYTSNLIDFYGISNVIQPLEPLLSRQNPHSVLFTETFNWYAGINGAVEPDETGMLKLQLLASRDLGCSLLDFIGMNLNIFHEYYDNTDFFTCYIRGSRLAESGQPCLKSNLPKWSEFTECHGLRMHDIHSGRNSVLPYRLRVNARPVNMLRGDVRTLEWSRIPATNCQIT</sequence>
<organism evidence="6 7">
    <name type="scientific">Holothuria leucospilota</name>
    <name type="common">Black long sea cucumber</name>
    <name type="synonym">Mertensiothuria leucospilota</name>
    <dbReference type="NCBI Taxonomy" id="206669"/>
    <lineage>
        <taxon>Eukaryota</taxon>
        <taxon>Metazoa</taxon>
        <taxon>Echinodermata</taxon>
        <taxon>Eleutherozoa</taxon>
        <taxon>Echinozoa</taxon>
        <taxon>Holothuroidea</taxon>
        <taxon>Aspidochirotacea</taxon>
        <taxon>Aspidochirotida</taxon>
        <taxon>Holothuriidae</taxon>
        <taxon>Holothuria</taxon>
    </lineage>
</organism>
<evidence type="ECO:0000256" key="1">
    <source>
        <dbReference type="ARBA" id="ARBA00022723"/>
    </source>
</evidence>
<dbReference type="GO" id="GO:0008270">
    <property type="term" value="F:zinc ion binding"/>
    <property type="evidence" value="ECO:0007669"/>
    <property type="project" value="UniProtKB-KW"/>
</dbReference>
<dbReference type="Gene3D" id="6.10.140.2220">
    <property type="match status" value="1"/>
</dbReference>
<evidence type="ECO:0000256" key="2">
    <source>
        <dbReference type="ARBA" id="ARBA00022771"/>
    </source>
</evidence>
<evidence type="ECO:0000313" key="6">
    <source>
        <dbReference type="EMBL" id="KAJ8033581.1"/>
    </source>
</evidence>
<feature type="domain" description="MYND-type" evidence="5">
    <location>
        <begin position="55"/>
        <end position="94"/>
    </location>
</feature>
<evidence type="ECO:0000256" key="3">
    <source>
        <dbReference type="ARBA" id="ARBA00022833"/>
    </source>
</evidence>
<dbReference type="Proteomes" id="UP001152320">
    <property type="component" value="Chromosome 11"/>
</dbReference>
<accession>A0A9Q1BVG0</accession>
<reference evidence="6" key="1">
    <citation type="submission" date="2021-10" db="EMBL/GenBank/DDBJ databases">
        <title>Tropical sea cucumber genome reveals ecological adaptation and Cuvierian tubules defense mechanism.</title>
        <authorList>
            <person name="Chen T."/>
        </authorList>
    </citation>
    <scope>NUCLEOTIDE SEQUENCE</scope>
    <source>
        <strain evidence="6">Nanhai2018</strain>
        <tissue evidence="6">Muscle</tissue>
    </source>
</reference>
<dbReference type="AlphaFoldDB" id="A0A9Q1BVG0"/>
<dbReference type="OrthoDB" id="5282002at2759"/>
<keyword evidence="1" id="KW-0479">Metal-binding</keyword>
<comment type="caution">
    <text evidence="6">The sequence shown here is derived from an EMBL/GenBank/DDBJ whole genome shotgun (WGS) entry which is preliminary data.</text>
</comment>
<gene>
    <name evidence="6" type="ORF">HOLleu_23872</name>
</gene>
<dbReference type="SUPFAM" id="SSF144232">
    <property type="entry name" value="HIT/MYND zinc finger-like"/>
    <property type="match status" value="1"/>
</dbReference>
<dbReference type="EMBL" id="JAIZAY010000011">
    <property type="protein sequence ID" value="KAJ8033581.1"/>
    <property type="molecule type" value="Genomic_DNA"/>
</dbReference>
<dbReference type="InterPro" id="IPR027974">
    <property type="entry name" value="DUF4470"/>
</dbReference>
<dbReference type="PROSITE" id="PS50865">
    <property type="entry name" value="ZF_MYND_2"/>
    <property type="match status" value="1"/>
</dbReference>
<protein>
    <submittedName>
        <fullName evidence="6">Zinc finger MYND domain-containing protein 10</fullName>
    </submittedName>
</protein>
<name>A0A9Q1BVG0_HOLLE</name>